<sequence>MRVYPSTLPRAPTAHTRGRSVRATFFDRLCRCGYGLPKFRESITTDCNKARQRLTWLVNPVEQKNPFKTCGNPRELDIRRAVLRSTAWYGLLRSLVKAILITMALVVVVCMLCPKPLGIDPKQTTGNRLSRLGNIITRSLAQQHLRVLRQTVQVNQSVTAAVNWTSTALRNGPYTTRKTSILRPTSPDTDPVINSISPYKTTHNMNVSRVFLTEPPLRSRLHNTVKTVKAMVDRLEYFAEDKYLAQNASFFIPRPTVVNSFLPSLLIHPDACPDEGPFLLVTVPSAGNHFNERQAIRDTWASTVHGASWPRIGPLRQSVRVVFFLGVEEKTNTTMLKQESERYGDIVQADFKDSYRNLTLKMASVFHWSATYCRNARHVLKLDEDTFVNLPLLLDLLTLMSTNRSHVHYVLGSRHYVDQPVVVRSGKWKVETDAYPLSVFPRYVIGPSYVVSGDAVDDLVRGYQHMPSVSAEDAHFTGILAKTMSVRRIHSPNFGGVIDQNRCDLLKGTHLSQTNFKPFSALYDTWIRVNTGVCA</sequence>
<protein>
    <recommendedName>
        <fullName evidence="14">Hexosyltransferase</fullName>
    </recommendedName>
</protein>
<proteinExistence type="inferred from homology"/>
<dbReference type="PANTHER" id="PTHR11214:SF314">
    <property type="entry name" value="HEXOSYLTRANSFERASE"/>
    <property type="match status" value="1"/>
</dbReference>
<keyword evidence="3" id="KW-0328">Glycosyltransferase</keyword>
<evidence type="ECO:0000256" key="11">
    <source>
        <dbReference type="SAM" id="Phobius"/>
    </source>
</evidence>
<comment type="subcellular location">
    <subcellularLocation>
        <location evidence="1">Golgi apparatus membrane</location>
        <topology evidence="1">Single-pass type II membrane protein</topology>
    </subcellularLocation>
</comment>
<evidence type="ECO:0000256" key="5">
    <source>
        <dbReference type="ARBA" id="ARBA00022692"/>
    </source>
</evidence>
<dbReference type="PANTHER" id="PTHR11214">
    <property type="entry name" value="BETA-1,3-N-ACETYLGLUCOSAMINYLTRANSFERASE"/>
    <property type="match status" value="1"/>
</dbReference>
<keyword evidence="4" id="KW-0808">Transferase</keyword>
<dbReference type="EMBL" id="JACVVK020000006">
    <property type="protein sequence ID" value="KAK7506772.1"/>
    <property type="molecule type" value="Genomic_DNA"/>
</dbReference>
<keyword evidence="6" id="KW-0735">Signal-anchor</keyword>
<accession>A0ABD0M664</accession>
<keyword evidence="13" id="KW-1185">Reference proteome</keyword>
<dbReference type="GO" id="GO:0000139">
    <property type="term" value="C:Golgi membrane"/>
    <property type="evidence" value="ECO:0007669"/>
    <property type="project" value="UniProtKB-SubCell"/>
</dbReference>
<comment type="similarity">
    <text evidence="2">Belongs to the glycosyltransferase 31 family.</text>
</comment>
<dbReference type="InterPro" id="IPR002659">
    <property type="entry name" value="Glyco_trans_31"/>
</dbReference>
<evidence type="ECO:0000313" key="13">
    <source>
        <dbReference type="Proteomes" id="UP001519460"/>
    </source>
</evidence>
<dbReference type="AlphaFoldDB" id="A0ABD0M664"/>
<comment type="caution">
    <text evidence="12">The sequence shown here is derived from an EMBL/GenBank/DDBJ whole genome shotgun (WGS) entry which is preliminary data.</text>
</comment>
<keyword evidence="8" id="KW-0333">Golgi apparatus</keyword>
<evidence type="ECO:0008006" key="14">
    <source>
        <dbReference type="Google" id="ProtNLM"/>
    </source>
</evidence>
<keyword evidence="9 11" id="KW-0472">Membrane</keyword>
<evidence type="ECO:0000256" key="9">
    <source>
        <dbReference type="ARBA" id="ARBA00023136"/>
    </source>
</evidence>
<dbReference type="Pfam" id="PF01762">
    <property type="entry name" value="Galactosyl_T"/>
    <property type="match status" value="1"/>
</dbReference>
<dbReference type="GO" id="GO:0016757">
    <property type="term" value="F:glycosyltransferase activity"/>
    <property type="evidence" value="ECO:0007669"/>
    <property type="project" value="UniProtKB-KW"/>
</dbReference>
<evidence type="ECO:0000256" key="1">
    <source>
        <dbReference type="ARBA" id="ARBA00004323"/>
    </source>
</evidence>
<dbReference type="Proteomes" id="UP001519460">
    <property type="component" value="Unassembled WGS sequence"/>
</dbReference>
<feature type="transmembrane region" description="Helical" evidence="11">
    <location>
        <begin position="88"/>
        <end position="109"/>
    </location>
</feature>
<evidence type="ECO:0000256" key="4">
    <source>
        <dbReference type="ARBA" id="ARBA00022679"/>
    </source>
</evidence>
<keyword evidence="10" id="KW-0325">Glycoprotein</keyword>
<name>A0ABD0M664_9CAEN</name>
<keyword evidence="5 11" id="KW-0812">Transmembrane</keyword>
<evidence type="ECO:0000256" key="7">
    <source>
        <dbReference type="ARBA" id="ARBA00022989"/>
    </source>
</evidence>
<evidence type="ECO:0000256" key="6">
    <source>
        <dbReference type="ARBA" id="ARBA00022968"/>
    </source>
</evidence>
<organism evidence="12 13">
    <name type="scientific">Batillaria attramentaria</name>
    <dbReference type="NCBI Taxonomy" id="370345"/>
    <lineage>
        <taxon>Eukaryota</taxon>
        <taxon>Metazoa</taxon>
        <taxon>Spiralia</taxon>
        <taxon>Lophotrochozoa</taxon>
        <taxon>Mollusca</taxon>
        <taxon>Gastropoda</taxon>
        <taxon>Caenogastropoda</taxon>
        <taxon>Sorbeoconcha</taxon>
        <taxon>Cerithioidea</taxon>
        <taxon>Batillariidae</taxon>
        <taxon>Batillaria</taxon>
    </lineage>
</organism>
<evidence type="ECO:0000256" key="10">
    <source>
        <dbReference type="ARBA" id="ARBA00023180"/>
    </source>
</evidence>
<evidence type="ECO:0000256" key="2">
    <source>
        <dbReference type="ARBA" id="ARBA00008661"/>
    </source>
</evidence>
<dbReference type="FunFam" id="3.90.550.50:FF:000001">
    <property type="entry name" value="Hexosyltransferase"/>
    <property type="match status" value="1"/>
</dbReference>
<evidence type="ECO:0000256" key="8">
    <source>
        <dbReference type="ARBA" id="ARBA00023034"/>
    </source>
</evidence>
<gene>
    <name evidence="12" type="ORF">BaRGS_00002247</name>
</gene>
<dbReference type="Gene3D" id="3.90.550.50">
    <property type="match status" value="1"/>
</dbReference>
<evidence type="ECO:0000256" key="3">
    <source>
        <dbReference type="ARBA" id="ARBA00022676"/>
    </source>
</evidence>
<evidence type="ECO:0000313" key="12">
    <source>
        <dbReference type="EMBL" id="KAK7506772.1"/>
    </source>
</evidence>
<reference evidence="12 13" key="1">
    <citation type="journal article" date="2023" name="Sci. Data">
        <title>Genome assembly of the Korean intertidal mud-creeper Batillaria attramentaria.</title>
        <authorList>
            <person name="Patra A.K."/>
            <person name="Ho P.T."/>
            <person name="Jun S."/>
            <person name="Lee S.J."/>
            <person name="Kim Y."/>
            <person name="Won Y.J."/>
        </authorList>
    </citation>
    <scope>NUCLEOTIDE SEQUENCE [LARGE SCALE GENOMIC DNA]</scope>
    <source>
        <strain evidence="12">Wonlab-2016</strain>
    </source>
</reference>
<keyword evidence="7 11" id="KW-1133">Transmembrane helix</keyword>